<dbReference type="PANTHER" id="PTHR12300:SF117">
    <property type="entry name" value="LP05237P-RELATED"/>
    <property type="match status" value="1"/>
</dbReference>
<comment type="similarity">
    <text evidence="1">Belongs to the DP1 family.</text>
</comment>
<dbReference type="InterPro" id="IPR004345">
    <property type="entry name" value="TB2_DP1_HVA22"/>
</dbReference>
<dbReference type="Pfam" id="PF03134">
    <property type="entry name" value="TB2_DP1_HVA22"/>
    <property type="match status" value="1"/>
</dbReference>
<reference evidence="2 3" key="1">
    <citation type="journal article" date="2024" name="Nat. Commun.">
        <title>Phylogenomics reveals the evolutionary origins of lichenization in chlorophyte algae.</title>
        <authorList>
            <person name="Puginier C."/>
            <person name="Libourel C."/>
            <person name="Otte J."/>
            <person name="Skaloud P."/>
            <person name="Haon M."/>
            <person name="Grisel S."/>
            <person name="Petersen M."/>
            <person name="Berrin J.G."/>
            <person name="Delaux P.M."/>
            <person name="Dal Grande F."/>
            <person name="Keller J."/>
        </authorList>
    </citation>
    <scope>NUCLEOTIDE SEQUENCE [LARGE SCALE GENOMIC DNA]</scope>
    <source>
        <strain evidence="2 3">SAG 245.80</strain>
    </source>
</reference>
<sequence>MLGDFTCRVVLNLIGFIWPAYACFKALEQKQSEAIREWCTYWLMLAIFTTAERMVLDWLVFWVPLYYEGKVLFVLWLWHPKTRGAEYLYQHTVQPLLSKHEATIDRHLAEMRTTVADFASVYFYKLVTLVQSKAHLAIGHLQQMQANRAAAAASSHKAD</sequence>
<comment type="subcellular location">
    <subcellularLocation>
        <location evidence="1">Membrane</location>
        <topology evidence="1">Multi-pass membrane protein</topology>
    </subcellularLocation>
</comment>
<dbReference type="Proteomes" id="UP001445335">
    <property type="component" value="Unassembled WGS sequence"/>
</dbReference>
<evidence type="ECO:0000256" key="1">
    <source>
        <dbReference type="RuleBase" id="RU362006"/>
    </source>
</evidence>
<comment type="caution">
    <text evidence="2">The sequence shown here is derived from an EMBL/GenBank/DDBJ whole genome shotgun (WGS) entry which is preliminary data.</text>
</comment>
<evidence type="ECO:0000313" key="3">
    <source>
        <dbReference type="Proteomes" id="UP001445335"/>
    </source>
</evidence>
<dbReference type="GO" id="GO:0016020">
    <property type="term" value="C:membrane"/>
    <property type="evidence" value="ECO:0007669"/>
    <property type="project" value="UniProtKB-SubCell"/>
</dbReference>
<gene>
    <name evidence="2" type="ORF">WJX81_006350</name>
</gene>
<protein>
    <recommendedName>
        <fullName evidence="1">HVA22-like protein</fullName>
    </recommendedName>
</protein>
<proteinExistence type="inferred from homology"/>
<name>A0AAW1REC4_9CHLO</name>
<evidence type="ECO:0000313" key="2">
    <source>
        <dbReference type="EMBL" id="KAK9831985.1"/>
    </source>
</evidence>
<dbReference type="PANTHER" id="PTHR12300">
    <property type="entry name" value="HVA22-LIKE PROTEINS"/>
    <property type="match status" value="1"/>
</dbReference>
<accession>A0AAW1REC4</accession>
<keyword evidence="3" id="KW-1185">Reference proteome</keyword>
<dbReference type="EMBL" id="JALJOU010000043">
    <property type="protein sequence ID" value="KAK9831985.1"/>
    <property type="molecule type" value="Genomic_DNA"/>
</dbReference>
<dbReference type="AlphaFoldDB" id="A0AAW1REC4"/>
<organism evidence="2 3">
    <name type="scientific">Elliptochloris bilobata</name>
    <dbReference type="NCBI Taxonomy" id="381761"/>
    <lineage>
        <taxon>Eukaryota</taxon>
        <taxon>Viridiplantae</taxon>
        <taxon>Chlorophyta</taxon>
        <taxon>core chlorophytes</taxon>
        <taxon>Trebouxiophyceae</taxon>
        <taxon>Trebouxiophyceae incertae sedis</taxon>
        <taxon>Elliptochloris clade</taxon>
        <taxon>Elliptochloris</taxon>
    </lineage>
</organism>